<dbReference type="EMBL" id="VUAA01000007">
    <property type="protein sequence ID" value="KAA1255267.1"/>
    <property type="molecule type" value="Genomic_DNA"/>
</dbReference>
<name>A0A5Q6PK58_VIBCL</name>
<organism evidence="1 2">
    <name type="scientific">Vibrio cholerae</name>
    <dbReference type="NCBI Taxonomy" id="666"/>
    <lineage>
        <taxon>Bacteria</taxon>
        <taxon>Pseudomonadati</taxon>
        <taxon>Pseudomonadota</taxon>
        <taxon>Gammaproteobacteria</taxon>
        <taxon>Vibrionales</taxon>
        <taxon>Vibrionaceae</taxon>
        <taxon>Vibrio</taxon>
    </lineage>
</organism>
<protein>
    <submittedName>
        <fullName evidence="1">Uncharacterized protein</fullName>
    </submittedName>
</protein>
<dbReference type="AlphaFoldDB" id="A0A5Q6PK58"/>
<dbReference type="Proteomes" id="UP000323225">
    <property type="component" value="Unassembled WGS sequence"/>
</dbReference>
<evidence type="ECO:0000313" key="1">
    <source>
        <dbReference type="EMBL" id="KAA1255267.1"/>
    </source>
</evidence>
<comment type="caution">
    <text evidence="1">The sequence shown here is derived from an EMBL/GenBank/DDBJ whole genome shotgun (WGS) entry which is preliminary data.</text>
</comment>
<evidence type="ECO:0000313" key="2">
    <source>
        <dbReference type="Proteomes" id="UP000323225"/>
    </source>
</evidence>
<proteinExistence type="predicted"/>
<gene>
    <name evidence="1" type="ORF">F0M16_08605</name>
</gene>
<accession>A0A5Q6PK58</accession>
<sequence>MHWLFWDIENTGNSKVLSYWTIPHEKTKLIICCSNKVPIPKEIFSNKNPFDHIEFIIFNRQEKDKADNLLVKRLQNHLSDHDITPSDTVHLLSNDRLLNQRFHDEVTESHASLDMSYTSKIWEQLLYDIFIFKSGKTIETCFCKNSGYVSKKSLENAFKKSTSKVIRELTKHNMLIPVSKRRWKINVKNNVKNVGFLKEAA</sequence>
<reference evidence="1 2" key="1">
    <citation type="submission" date="2019-09" db="EMBL/GenBank/DDBJ databases">
        <authorList>
            <person name="Kritzky A."/>
            <person name="Schelkanova E.Y."/>
            <person name="Alkhova Z.V."/>
            <person name="Smirnova N.I."/>
        </authorList>
    </citation>
    <scope>NUCLEOTIDE SEQUENCE [LARGE SCALE GENOMIC DNA]</scope>
    <source>
        <strain evidence="1 2">M1526</strain>
    </source>
</reference>